<organism evidence="1 2">
    <name type="scientific">Trichonephila clavipes</name>
    <name type="common">Golden silk orbweaver</name>
    <name type="synonym">Nephila clavipes</name>
    <dbReference type="NCBI Taxonomy" id="2585209"/>
    <lineage>
        <taxon>Eukaryota</taxon>
        <taxon>Metazoa</taxon>
        <taxon>Ecdysozoa</taxon>
        <taxon>Arthropoda</taxon>
        <taxon>Chelicerata</taxon>
        <taxon>Arachnida</taxon>
        <taxon>Araneae</taxon>
        <taxon>Araneomorphae</taxon>
        <taxon>Entelegynae</taxon>
        <taxon>Araneoidea</taxon>
        <taxon>Nephilidae</taxon>
        <taxon>Trichonephila</taxon>
    </lineage>
</organism>
<reference evidence="1" key="1">
    <citation type="submission" date="2020-08" db="EMBL/GenBank/DDBJ databases">
        <title>Multicomponent nature underlies the extraordinary mechanical properties of spider dragline silk.</title>
        <authorList>
            <person name="Kono N."/>
            <person name="Nakamura H."/>
            <person name="Mori M."/>
            <person name="Yoshida Y."/>
            <person name="Ohtoshi R."/>
            <person name="Malay A.D."/>
            <person name="Moran D.A.P."/>
            <person name="Tomita M."/>
            <person name="Numata K."/>
            <person name="Arakawa K."/>
        </authorList>
    </citation>
    <scope>NUCLEOTIDE SEQUENCE</scope>
</reference>
<accession>A0A8X6RX34</accession>
<dbReference type="Proteomes" id="UP000887159">
    <property type="component" value="Unassembled WGS sequence"/>
</dbReference>
<evidence type="ECO:0000313" key="1">
    <source>
        <dbReference type="EMBL" id="GFY02261.1"/>
    </source>
</evidence>
<sequence>MEDDIVWVNGDAAPTPISKSAVTIFSPLSVDHTKFLAYHQFVTVALEHTKCNPAEDYWLSQPVLISAITEMRHYCKTLKFKGETKGMFCTTGKIKLPQLGEPPEPLKLCLPDIMQN</sequence>
<evidence type="ECO:0000313" key="2">
    <source>
        <dbReference type="Proteomes" id="UP000887159"/>
    </source>
</evidence>
<name>A0A8X6RX34_TRICX</name>
<protein>
    <submittedName>
        <fullName evidence="1">Uncharacterized protein</fullName>
    </submittedName>
</protein>
<dbReference type="EMBL" id="BMAU01021233">
    <property type="protein sequence ID" value="GFY02261.1"/>
    <property type="molecule type" value="Genomic_DNA"/>
</dbReference>
<dbReference type="AlphaFoldDB" id="A0A8X6RX34"/>
<proteinExistence type="predicted"/>
<keyword evidence="2" id="KW-1185">Reference proteome</keyword>
<gene>
    <name evidence="1" type="ORF">TNCV_3501441</name>
</gene>
<comment type="caution">
    <text evidence="1">The sequence shown here is derived from an EMBL/GenBank/DDBJ whole genome shotgun (WGS) entry which is preliminary data.</text>
</comment>